<dbReference type="Proteomes" id="UP000436088">
    <property type="component" value="Unassembled WGS sequence"/>
</dbReference>
<feature type="compositionally biased region" description="Basic and acidic residues" evidence="1">
    <location>
        <begin position="746"/>
        <end position="757"/>
    </location>
</feature>
<keyword evidence="2" id="KW-0489">Methyltransferase</keyword>
<keyword evidence="2" id="KW-0808">Transferase</keyword>
<feature type="compositionally biased region" description="Low complexity" evidence="1">
    <location>
        <begin position="899"/>
        <end position="912"/>
    </location>
</feature>
<protein>
    <submittedName>
        <fullName evidence="2">S-adenosyl-L-methionine-dependent methyltransferases superfamily protein isoform 1</fullName>
    </submittedName>
</protein>
<feature type="compositionally biased region" description="Basic and acidic residues" evidence="1">
    <location>
        <begin position="689"/>
        <end position="705"/>
    </location>
</feature>
<evidence type="ECO:0000313" key="3">
    <source>
        <dbReference type="Proteomes" id="UP000436088"/>
    </source>
</evidence>
<evidence type="ECO:0000256" key="1">
    <source>
        <dbReference type="SAM" id="MobiDB-lite"/>
    </source>
</evidence>
<feature type="region of interest" description="Disordered" evidence="1">
    <location>
        <begin position="447"/>
        <end position="505"/>
    </location>
</feature>
<feature type="region of interest" description="Disordered" evidence="1">
    <location>
        <begin position="333"/>
        <end position="400"/>
    </location>
</feature>
<keyword evidence="3" id="KW-1185">Reference proteome</keyword>
<proteinExistence type="predicted"/>
<feature type="region of interest" description="Disordered" evidence="1">
    <location>
        <begin position="889"/>
        <end position="987"/>
    </location>
</feature>
<feature type="compositionally biased region" description="Polar residues" evidence="1">
    <location>
        <begin position="449"/>
        <end position="464"/>
    </location>
</feature>
<feature type="compositionally biased region" description="Polar residues" evidence="1">
    <location>
        <begin position="36"/>
        <end position="45"/>
    </location>
</feature>
<feature type="compositionally biased region" description="Low complexity" evidence="1">
    <location>
        <begin position="387"/>
        <end position="397"/>
    </location>
</feature>
<evidence type="ECO:0000313" key="2">
    <source>
        <dbReference type="EMBL" id="KAE8716760.1"/>
    </source>
</evidence>
<feature type="region of interest" description="Disordered" evidence="1">
    <location>
        <begin position="689"/>
        <end position="711"/>
    </location>
</feature>
<dbReference type="GO" id="GO:0032259">
    <property type="term" value="P:methylation"/>
    <property type="evidence" value="ECO:0007669"/>
    <property type="project" value="UniProtKB-KW"/>
</dbReference>
<dbReference type="PANTHER" id="PTHR34775">
    <property type="entry name" value="TRANSMEMBRANE PROTEIN"/>
    <property type="match status" value="1"/>
</dbReference>
<feature type="region of interest" description="Disordered" evidence="1">
    <location>
        <begin position="1"/>
        <end position="100"/>
    </location>
</feature>
<reference evidence="2" key="1">
    <citation type="submission" date="2019-09" db="EMBL/GenBank/DDBJ databases">
        <title>Draft genome information of white flower Hibiscus syriacus.</title>
        <authorList>
            <person name="Kim Y.-M."/>
        </authorList>
    </citation>
    <scope>NUCLEOTIDE SEQUENCE [LARGE SCALE GENOMIC DNA]</scope>
    <source>
        <strain evidence="2">YM2019G1</strain>
    </source>
</reference>
<feature type="compositionally biased region" description="Basic and acidic residues" evidence="1">
    <location>
        <begin position="889"/>
        <end position="898"/>
    </location>
</feature>
<dbReference type="GO" id="GO:0008168">
    <property type="term" value="F:methyltransferase activity"/>
    <property type="evidence" value="ECO:0007669"/>
    <property type="project" value="UniProtKB-KW"/>
</dbReference>
<sequence length="987" mass="110523">MNSHLKKSELNDPTRRSFSGNPFAKPSVITNRRAFNPSTPANSPSDFPRRHSTSRESAASLPDHGKENARDSNLKPTSIKSPALSKGKKNFMSPTISAASKINTSPRKQILVERNEPVRSSFSFSNVKIIAMEDNESKPEIGPNQKKDSFSDVESIIIESPESTPDISLNQVSFSDVKSAIMEDTKPKPEIGPNQKKVSFSDVESIIIEGTESTPEISLNQKVSFSDVKSVVTEDTESKPEIGRNQKKVSFSDVESIIIEGTESTPEISLNQKVSFSDVKSVIREDTESKSEIFSNQKMVLFSDVESTESTPEISLNQKVTFAFNNSTLPNLTHDSQISHHENKEPLKSDEDFDYKETENDSDSVPETVTEEKDSVKVDPTFKISPRDPISPSSPVSAPCGLEPLMVPYDPKTNYLSPRPQFLHYRPNPRIELYRERESMQFDELFASESYSDTDATAETPTEGSRSDSEDISSGETMEEEEDEEELHVSDPNPSLKAKRKSKPRFPTEPKFITLLLFLGFACFSVLVVNYPAFTRGIEEISNYQVPQEVSEFAKANFGRFTQNLQHWSASFLSYVSDIDSGSRKVHKLGTIQYANLSQLMEDHIVEGQLMFDSSSLEPIWERDAGTELLDDKHYQEIEAYEVVDEDDNEQEDESEASETPKLVTEQPDAVQQGVGSEIIESDHLEVEESKEAEFAGQMEAEHQSNVENENQQRVITPQATEIQHDKPETDDPEGGLNIVETLFPEEVKSEDLKTEDSIDDSQSSGDVDITINGQATEIQHDKPKTGDPEGGLNIVEAFFPEEVKSEDLKLKITPTILKVLELGKPSMPNASVLCQKSEYRPVLVDSKDTILEKVSSRNWQTEVDMADESCPSEMMSSYAKTSSYYSNRLKESNEPCRSEMSSSERTSSSYSNKGGKESNQYQSQERKTRKTYRRESLASSDYSMGSPSYGSFTTYEKKPSKHGGRDDEIVTPVRRSSRIRNQVTSP</sequence>
<name>A0A6A3BI62_HIBSY</name>
<feature type="compositionally biased region" description="Basic and acidic residues" evidence="1">
    <location>
        <begin position="63"/>
        <end position="73"/>
    </location>
</feature>
<accession>A0A6A3BI62</accession>
<feature type="compositionally biased region" description="Basic and acidic residues" evidence="1">
    <location>
        <begin position="956"/>
        <end position="969"/>
    </location>
</feature>
<organism evidence="2 3">
    <name type="scientific">Hibiscus syriacus</name>
    <name type="common">Rose of Sharon</name>
    <dbReference type="NCBI Taxonomy" id="106335"/>
    <lineage>
        <taxon>Eukaryota</taxon>
        <taxon>Viridiplantae</taxon>
        <taxon>Streptophyta</taxon>
        <taxon>Embryophyta</taxon>
        <taxon>Tracheophyta</taxon>
        <taxon>Spermatophyta</taxon>
        <taxon>Magnoliopsida</taxon>
        <taxon>eudicotyledons</taxon>
        <taxon>Gunneridae</taxon>
        <taxon>Pentapetalae</taxon>
        <taxon>rosids</taxon>
        <taxon>malvids</taxon>
        <taxon>Malvales</taxon>
        <taxon>Malvaceae</taxon>
        <taxon>Malvoideae</taxon>
        <taxon>Hibiscus</taxon>
    </lineage>
</organism>
<comment type="caution">
    <text evidence="2">The sequence shown here is derived from an EMBL/GenBank/DDBJ whole genome shotgun (WGS) entry which is preliminary data.</text>
</comment>
<dbReference type="PANTHER" id="PTHR34775:SF4">
    <property type="entry name" value="TRANSMEMBRANE PROTEIN"/>
    <property type="match status" value="1"/>
</dbReference>
<feature type="region of interest" description="Disordered" evidence="1">
    <location>
        <begin position="644"/>
        <end position="672"/>
    </location>
</feature>
<feature type="compositionally biased region" description="Polar residues" evidence="1">
    <location>
        <begin position="938"/>
        <end position="955"/>
    </location>
</feature>
<feature type="compositionally biased region" description="Acidic residues" evidence="1">
    <location>
        <begin position="644"/>
        <end position="657"/>
    </location>
</feature>
<feature type="compositionally biased region" description="Acidic residues" evidence="1">
    <location>
        <begin position="470"/>
        <end position="486"/>
    </location>
</feature>
<dbReference type="EMBL" id="VEPZ02000842">
    <property type="protein sequence ID" value="KAE8716760.1"/>
    <property type="molecule type" value="Genomic_DNA"/>
</dbReference>
<feature type="region of interest" description="Disordered" evidence="1">
    <location>
        <begin position="746"/>
        <end position="769"/>
    </location>
</feature>
<dbReference type="AlphaFoldDB" id="A0A6A3BI62"/>
<gene>
    <name evidence="2" type="ORF">F3Y22_tig00110109pilonHSYRG00133</name>
</gene>
<feature type="compositionally biased region" description="Basic and acidic residues" evidence="1">
    <location>
        <begin position="1"/>
        <end position="15"/>
    </location>
</feature>
<feature type="compositionally biased region" description="Basic and acidic residues" evidence="1">
    <location>
        <begin position="337"/>
        <end position="359"/>
    </location>
</feature>